<gene>
    <name evidence="2" type="ORF">STAS_02425</name>
</gene>
<keyword evidence="3" id="KW-1185">Reference proteome</keyword>
<comment type="caution">
    <text evidence="2">The sequence shown here is derived from an EMBL/GenBank/DDBJ whole genome shotgun (WGS) entry which is preliminary data.</text>
</comment>
<proteinExistence type="predicted"/>
<feature type="compositionally biased region" description="Basic and acidic residues" evidence="1">
    <location>
        <begin position="357"/>
        <end position="373"/>
    </location>
</feature>
<evidence type="ECO:0000313" key="2">
    <source>
        <dbReference type="EMBL" id="GER26755.1"/>
    </source>
</evidence>
<dbReference type="EMBL" id="BKCP01001225">
    <property type="protein sequence ID" value="GER26755.1"/>
    <property type="molecule type" value="Genomic_DNA"/>
</dbReference>
<sequence>MAAYLVFFPTHAGLIAANSRFLVEIGRRLTIFVLTSISTLSIDKCTKFSPSIKFSTPNMFGATITTTVPPPPPPLSSSHAFTACIILNPGTSTHHTPPSSPSSTARLGTNPSLGTFPLSTTTGCPPLTISSGLITICVSGKTADASLFVHTPTSGPRFSPSAPIVKYVKNGRRILCRKAKTSPDSGSTFGWAVIDSNGFPYFSSLPIVTTSPSSVTLTRYGRSDSPSANNPPPNRETLVFAFPVPRRRSYCPETRRPAATAYLANVAARLVYAEKRADRTLDFVLVRADEAAGEGGTAAGDPDAVEHAVAVKEVVRAVGRELRVRAVADVGPVEGPGEGALRHVARGRGKLGNRGKVSGEDQVRVDVRGESGRVDVPANEVVERGEEIGE</sequence>
<feature type="region of interest" description="Disordered" evidence="1">
    <location>
        <begin position="350"/>
        <end position="376"/>
    </location>
</feature>
<dbReference type="Proteomes" id="UP000325081">
    <property type="component" value="Unassembled WGS sequence"/>
</dbReference>
<accession>A0A5A7P1T3</accession>
<evidence type="ECO:0000313" key="3">
    <source>
        <dbReference type="Proteomes" id="UP000325081"/>
    </source>
</evidence>
<organism evidence="2 3">
    <name type="scientific">Striga asiatica</name>
    <name type="common">Asiatic witchweed</name>
    <name type="synonym">Buchnera asiatica</name>
    <dbReference type="NCBI Taxonomy" id="4170"/>
    <lineage>
        <taxon>Eukaryota</taxon>
        <taxon>Viridiplantae</taxon>
        <taxon>Streptophyta</taxon>
        <taxon>Embryophyta</taxon>
        <taxon>Tracheophyta</taxon>
        <taxon>Spermatophyta</taxon>
        <taxon>Magnoliopsida</taxon>
        <taxon>eudicotyledons</taxon>
        <taxon>Gunneridae</taxon>
        <taxon>Pentapetalae</taxon>
        <taxon>asterids</taxon>
        <taxon>lamiids</taxon>
        <taxon>Lamiales</taxon>
        <taxon>Orobanchaceae</taxon>
        <taxon>Buchnereae</taxon>
        <taxon>Striga</taxon>
    </lineage>
</organism>
<name>A0A5A7P1T3_STRAF</name>
<evidence type="ECO:0000256" key="1">
    <source>
        <dbReference type="SAM" id="MobiDB-lite"/>
    </source>
</evidence>
<reference evidence="3" key="1">
    <citation type="journal article" date="2019" name="Curr. Biol.">
        <title>Genome Sequence of Striga asiatica Provides Insight into the Evolution of Plant Parasitism.</title>
        <authorList>
            <person name="Yoshida S."/>
            <person name="Kim S."/>
            <person name="Wafula E.K."/>
            <person name="Tanskanen J."/>
            <person name="Kim Y.M."/>
            <person name="Honaas L."/>
            <person name="Yang Z."/>
            <person name="Spallek T."/>
            <person name="Conn C.E."/>
            <person name="Ichihashi Y."/>
            <person name="Cheong K."/>
            <person name="Cui S."/>
            <person name="Der J.P."/>
            <person name="Gundlach H."/>
            <person name="Jiao Y."/>
            <person name="Hori C."/>
            <person name="Ishida J.K."/>
            <person name="Kasahara H."/>
            <person name="Kiba T."/>
            <person name="Kim M.S."/>
            <person name="Koo N."/>
            <person name="Laohavisit A."/>
            <person name="Lee Y.H."/>
            <person name="Lumba S."/>
            <person name="McCourt P."/>
            <person name="Mortimer J.C."/>
            <person name="Mutuku J.M."/>
            <person name="Nomura T."/>
            <person name="Sasaki-Sekimoto Y."/>
            <person name="Seto Y."/>
            <person name="Wang Y."/>
            <person name="Wakatake T."/>
            <person name="Sakakibara H."/>
            <person name="Demura T."/>
            <person name="Yamaguchi S."/>
            <person name="Yoneyama K."/>
            <person name="Manabe R.I."/>
            <person name="Nelson D.C."/>
            <person name="Schulman A.H."/>
            <person name="Timko M.P."/>
            <person name="dePamphilis C.W."/>
            <person name="Choi D."/>
            <person name="Shirasu K."/>
        </authorList>
    </citation>
    <scope>NUCLEOTIDE SEQUENCE [LARGE SCALE GENOMIC DNA]</scope>
    <source>
        <strain evidence="3">cv. UVA1</strain>
    </source>
</reference>
<dbReference type="AlphaFoldDB" id="A0A5A7P1T3"/>
<protein>
    <submittedName>
        <fullName evidence="2">ABC-2 and Plant PDR ABC-type transporter family protein</fullName>
    </submittedName>
</protein>